<feature type="binding site" evidence="4 5">
    <location>
        <position position="136"/>
    </location>
    <ligand>
        <name>ADP</name>
        <dbReference type="ChEBI" id="CHEBI:456216"/>
        <label>1</label>
    </ligand>
</feature>
<dbReference type="DrugBank" id="DB02596">
    <property type="generic name" value="alpha,beta-Methyleneadenosine 5'-triphosphate"/>
</dbReference>
<dbReference type="PDBsum" id="2VHC"/>
<feature type="binding site" evidence="3">
    <location>
        <position position="292"/>
    </location>
    <ligand>
        <name>ADP</name>
        <dbReference type="ChEBI" id="CHEBI:456216"/>
        <label>2</label>
    </ligand>
</feature>
<feature type="binding site" evidence="11">
    <location>
        <position position="318"/>
    </location>
    <ligand>
        <name>ATP</name>
        <dbReference type="ChEBI" id="CHEBI:30616"/>
        <label>1</label>
    </ligand>
</feature>
<evidence type="ECO:0007829" key="14">
    <source>
        <dbReference type="PDB" id="4BLR"/>
    </source>
</evidence>
<feature type="binding site" evidence="14">
    <location>
        <position position="288"/>
    </location>
    <ligand>
        <name>UTP</name>
        <dbReference type="ChEBI" id="CHEBI:46398"/>
    </ligand>
</feature>
<reference evidence="9 10" key="4">
    <citation type="journal article" date="2008" name="J. Biol. Chem.">
        <title>Structural basis of mechanochemical coupling in a hexameric molecular motor.</title>
        <authorList>
            <person name="Kainov D.E."/>
            <person name="Mancini E.J."/>
            <person name="Telenius J."/>
            <person name="Lisal J."/>
            <person name="Grimes J.M."/>
            <person name="Bamford D.H."/>
            <person name="Stuart D.I."/>
            <person name="Tuma R."/>
        </authorList>
    </citation>
    <scope>X-RAY CRYSTALLOGRAPHY (1.80 ANGSTROMS) IN COMPLEX WITH ADP; ATP; MG(2+) AND MN(2+)</scope>
</reference>
<feature type="binding site" evidence="12">
    <location>
        <position position="136"/>
    </location>
    <ligand>
        <name>ATP</name>
        <dbReference type="ChEBI" id="CHEBI:30616"/>
        <label>2</label>
    </ligand>
</feature>
<dbReference type="PDBsum" id="1W47"/>
<feature type="binding site" evidence="3">
    <location>
        <position position="136"/>
    </location>
    <ligand>
        <name>ADP</name>
        <dbReference type="ChEBI" id="CHEBI:456216"/>
        <label>2</label>
    </ligand>
</feature>
<dbReference type="PDB" id="1W46">
    <property type="method" value="X-ray"/>
    <property type="resolution" value="2.70 A"/>
    <property type="chains" value="A/B/C=1-331"/>
</dbReference>
<feature type="binding site" evidence="8 10">
    <location>
        <position position="234"/>
    </location>
    <ligand>
        <name>ADP</name>
        <dbReference type="ChEBI" id="CHEBI:456216"/>
        <label>1</label>
    </ligand>
</feature>
<feature type="binding site" evidence="12">
    <location>
        <position position="288"/>
    </location>
    <ligand>
        <name>ATP</name>
        <dbReference type="ChEBI" id="CHEBI:30616"/>
        <label>2</label>
    </ligand>
</feature>
<feature type="binding site" evidence="6">
    <location>
        <position position="189"/>
    </location>
    <ligand>
        <name>Mg(2+)</name>
        <dbReference type="ChEBI" id="CHEBI:18420"/>
        <label>2</label>
    </ligand>
</feature>
<feature type="binding site" evidence="4 5">
    <location>
        <position position="137"/>
    </location>
    <ligand>
        <name>ADP</name>
        <dbReference type="ChEBI" id="CHEBI:456216"/>
        <label>1</label>
    </ligand>
</feature>
<feature type="binding site" evidence="12">
    <location>
        <position position="137"/>
    </location>
    <ligand>
        <name>ATP</name>
        <dbReference type="ChEBI" id="CHEBI:30616"/>
        <label>2</label>
    </ligand>
</feature>
<feature type="binding site" evidence="14">
    <location>
        <position position="318"/>
    </location>
    <ligand>
        <name>UTP</name>
        <dbReference type="ChEBI" id="CHEBI:46398"/>
    </ligand>
</feature>
<keyword evidence="4 5" id="KW-0479">Metal-binding</keyword>
<evidence type="ECO:0000313" key="1">
    <source>
        <dbReference type="EMBL" id="AAL01108.1"/>
    </source>
</evidence>
<evidence type="ECO:0007829" key="15">
    <source>
        <dbReference type="PDB" id="4BLS"/>
    </source>
</evidence>
<feature type="binding site" evidence="3">
    <location>
        <position position="137"/>
    </location>
    <ligand>
        <name>ADP</name>
        <dbReference type="ChEBI" id="CHEBI:456216"/>
        <label>2</label>
    </ligand>
</feature>
<dbReference type="SUPFAM" id="SSF52540">
    <property type="entry name" value="P-loop containing nucleoside triphosphate hydrolases"/>
    <property type="match status" value="1"/>
</dbReference>
<evidence type="ECO:0000313" key="2">
    <source>
        <dbReference type="Proteomes" id="UP000001051"/>
    </source>
</evidence>
<proteinExistence type="evidence at protein level"/>
<dbReference type="OrthoDB" id="31643at10239"/>
<dbReference type="KEGG" id="vg:984328"/>
<dbReference type="GO" id="GO:0046872">
    <property type="term" value="F:metal ion binding"/>
    <property type="evidence" value="ECO:0007669"/>
    <property type="project" value="UniProtKB-KW"/>
</dbReference>
<dbReference type="PDBsum" id="1W4A"/>
<feature type="binding site" evidence="3">
    <location>
        <position position="310"/>
    </location>
    <ligand>
        <name>ADP</name>
        <dbReference type="ChEBI" id="CHEBI:456216"/>
        <label>2</label>
    </ligand>
</feature>
<feature type="binding site" evidence="4 5">
    <location>
        <position position="133"/>
    </location>
    <ligand>
        <name>ADP</name>
        <dbReference type="ChEBI" id="CHEBI:456216"/>
        <label>1</label>
    </ligand>
</feature>
<feature type="binding site" evidence="10 13">
    <location>
        <position position="135"/>
    </location>
    <ligand>
        <name>ADP</name>
        <dbReference type="ChEBI" id="CHEBI:456216"/>
        <label>1</label>
    </ligand>
</feature>
<feature type="binding site" evidence="11">
    <location>
        <position position="288"/>
    </location>
    <ligand>
        <name>ATP</name>
        <dbReference type="ChEBI" id="CHEBI:30616"/>
        <label>1</label>
    </ligand>
</feature>
<dbReference type="PDBsum" id="1W44"/>
<dbReference type="PDBsum" id="2VHQ"/>
<dbReference type="PDB" id="1W4B">
    <property type="method" value="X-ray"/>
    <property type="resolution" value="2.30 A"/>
    <property type="chains" value="A/B/C=1-331"/>
</dbReference>
<dbReference type="RefSeq" id="NP_690824.1">
    <property type="nucleotide sequence ID" value="NC_004173.1"/>
</dbReference>
<dbReference type="PDB" id="1W4C">
    <property type="method" value="X-ray"/>
    <property type="resolution" value="2.50 A"/>
    <property type="chains" value="A/B/C/D/E/F/G/H/I/J/K/L/M/N/O/P/Q/R/S/T/U/V/W/X=1-331"/>
</dbReference>
<dbReference type="Proteomes" id="UP000001051">
    <property type="component" value="Genome"/>
</dbReference>
<dbReference type="PDB" id="2VHJ">
    <property type="method" value="X-ray"/>
    <property type="resolution" value="1.80 A"/>
    <property type="chains" value="A/B/C=1-331"/>
</dbReference>
<feature type="binding site" evidence="14">
    <location>
        <position position="136"/>
    </location>
    <ligand>
        <name>UTP</name>
        <dbReference type="ChEBI" id="CHEBI:46398"/>
    </ligand>
</feature>
<evidence type="ECO:0007829" key="6">
    <source>
        <dbReference type="PDB" id="1W49"/>
    </source>
</evidence>
<feature type="binding site" evidence="6">
    <location>
        <position position="137"/>
    </location>
    <ligand>
        <name>Mg(2+)</name>
        <dbReference type="ChEBI" id="CHEBI:18420"/>
        <label>2</label>
    </ligand>
</feature>
<feature type="binding site" evidence="5 7">
    <location>
        <position position="189"/>
    </location>
    <ligand>
        <name>Mn(2+)</name>
        <dbReference type="ChEBI" id="CHEBI:29035"/>
    </ligand>
</feature>
<evidence type="ECO:0007829" key="8">
    <source>
        <dbReference type="PDB" id="1W4B"/>
    </source>
</evidence>
<dbReference type="Gene3D" id="2.30.270.20">
    <property type="match status" value="1"/>
</dbReference>
<dbReference type="PDB" id="1W4A">
    <property type="method" value="X-ray"/>
    <property type="resolution" value="2.40 A"/>
    <property type="chains" value="A/B/C=1-331"/>
</dbReference>
<feature type="binding site" evidence="4 5">
    <location>
        <position position="134"/>
    </location>
    <ligand>
        <name>ADP</name>
        <dbReference type="ChEBI" id="CHEBI:456216"/>
        <label>1</label>
    </ligand>
</feature>
<feature type="binding site" evidence="11">
    <location>
        <position position="137"/>
    </location>
    <ligand>
        <name>ATP</name>
        <dbReference type="ChEBI" id="CHEBI:30616"/>
        <label>1</label>
    </ligand>
</feature>
<dbReference type="GO" id="GO:0005524">
    <property type="term" value="F:ATP binding"/>
    <property type="evidence" value="ECO:0007669"/>
    <property type="project" value="UniProtKB-KW"/>
</dbReference>
<dbReference type="PDB" id="1W44">
    <property type="method" value="X-ray"/>
    <property type="resolution" value="2.00 A"/>
    <property type="chains" value="A/B/C=1-331"/>
</dbReference>
<evidence type="ECO:0007829" key="10">
    <source>
        <dbReference type="PDB" id="2VHJ"/>
    </source>
</evidence>
<keyword evidence="3 4" id="KW-0002">3D-structure</keyword>
<dbReference type="InterPro" id="IPR027417">
    <property type="entry name" value="P-loop_NTPase"/>
</dbReference>
<evidence type="ECO:0007829" key="12">
    <source>
        <dbReference type="PDB" id="2VHT"/>
    </source>
</evidence>
<dbReference type="PDB" id="1W49">
    <property type="method" value="X-ray"/>
    <property type="resolution" value="2.40 A"/>
    <property type="chains" value="A/B/C=1-331"/>
</dbReference>
<evidence type="ECO:0007829" key="5">
    <source>
        <dbReference type="PDB" id="1W47"/>
    </source>
</evidence>
<feature type="binding site" evidence="3">
    <location>
        <position position="234"/>
    </location>
    <ligand>
        <name>ADP</name>
        <dbReference type="ChEBI" id="CHEBI:456216"/>
        <label>2</label>
    </ligand>
</feature>
<name>Q94M05_9VIRU</name>
<dbReference type="PDB" id="4BLR">
    <property type="method" value="X-ray"/>
    <property type="resolution" value="1.90 A"/>
    <property type="chains" value="A/B/C=1-331"/>
</dbReference>
<dbReference type="PDBsum" id="4BLT"/>
<dbReference type="PDBsum" id="2VHU"/>
<dbReference type="PDB" id="4BLS">
    <property type="method" value="X-ray"/>
    <property type="resolution" value="2.60 A"/>
    <property type="chains" value="A/B/C=1-331"/>
</dbReference>
<feature type="binding site" evidence="12">
    <location>
        <position position="292"/>
    </location>
    <ligand>
        <name>ATP</name>
        <dbReference type="ChEBI" id="CHEBI:30616"/>
        <label>2</label>
    </ligand>
</feature>
<feature type="binding site" evidence="14">
    <location>
        <position position="137"/>
    </location>
    <ligand>
        <name>UTP</name>
        <dbReference type="ChEBI" id="CHEBI:46398"/>
    </ligand>
</feature>
<dbReference type="PDB" id="2VHU">
    <property type="method" value="X-ray"/>
    <property type="resolution" value="2.75 A"/>
    <property type="chains" value="A/B/C=1-331"/>
</dbReference>
<keyword evidence="11 12" id="KW-0067">ATP-binding</keyword>
<feature type="binding site" evidence="4 5">
    <location>
        <position position="288"/>
    </location>
    <ligand>
        <name>ADP</name>
        <dbReference type="ChEBI" id="CHEBI:456216"/>
        <label>1</label>
    </ligand>
</feature>
<feature type="binding site" evidence="6">
    <location>
        <position position="160"/>
    </location>
    <ligand>
        <name>Mg(2+)</name>
        <dbReference type="ChEBI" id="CHEBI:18420"/>
        <label>2</label>
    </ligand>
</feature>
<dbReference type="PDB" id="2VHT">
    <property type="method" value="X-ray"/>
    <property type="resolution" value="3.00 A"/>
    <property type="chains" value="A/B/C=1-331"/>
</dbReference>
<dbReference type="GO" id="GO:0019072">
    <property type="term" value="P:viral genome packaging"/>
    <property type="evidence" value="ECO:0007669"/>
    <property type="project" value="InterPro"/>
</dbReference>
<feature type="binding site" evidence="14">
    <location>
        <position position="192"/>
    </location>
    <ligand>
        <name>UTP</name>
        <dbReference type="ChEBI" id="CHEBI:46398"/>
    </ligand>
</feature>
<evidence type="ECO:0007829" key="11">
    <source>
        <dbReference type="PDB" id="2VHQ"/>
    </source>
</evidence>
<dbReference type="EMBL" id="AF408636">
    <property type="protein sequence ID" value="AAL01108.1"/>
    <property type="molecule type" value="Genomic_RNA"/>
</dbReference>
<dbReference type="PDB" id="2VHQ">
    <property type="method" value="X-ray"/>
    <property type="resolution" value="2.15 A"/>
    <property type="chains" value="A/B/C=1-331"/>
</dbReference>
<dbReference type="PDBsum" id="2VHT"/>
<evidence type="ECO:0007829" key="4">
    <source>
        <dbReference type="PDB" id="1W46"/>
    </source>
</evidence>
<feature type="binding site" evidence="14">
    <location>
        <position position="292"/>
    </location>
    <ligand>
        <name>UTP</name>
        <dbReference type="ChEBI" id="CHEBI:46398"/>
    </ligand>
</feature>
<feature type="binding site" evidence="11">
    <location>
        <position position="136"/>
    </location>
    <ligand>
        <name>ATP</name>
        <dbReference type="ChEBI" id="CHEBI:30616"/>
        <label>1</label>
    </ligand>
</feature>
<dbReference type="EvolutionaryTrace" id="Q94M05"/>
<feature type="binding site" evidence="3">
    <location>
        <position position="288"/>
    </location>
    <ligand>
        <name>ADP</name>
        <dbReference type="ChEBI" id="CHEBI:456216"/>
        <label>2</label>
    </ligand>
</feature>
<dbReference type="SMR" id="Q94M05"/>
<organism evidence="1 2">
    <name type="scientific">Pseudomonas phage phi12</name>
    <dbReference type="NCBI Taxonomy" id="161736"/>
    <lineage>
        <taxon>Viruses</taxon>
        <taxon>Riboviria</taxon>
        <taxon>Orthornavirae</taxon>
        <taxon>Duplornaviricota</taxon>
        <taxon>Vidaverviricetes</taxon>
        <taxon>Mindivirales</taxon>
        <taxon>Cystoviridae</taxon>
        <taxon>Betacystovirus</taxon>
        <taxon>Betacystovirus phi12</taxon>
        <taxon>Cystovirus phi12</taxon>
    </lineage>
</organism>
<reference evidence="2" key="1">
    <citation type="journal article" date="2002" name="Virology">
        <title>Characterization of phi 12, a bacteriophage related to phi 6: nucleotide sequence of the small and middle double-stranded RNA.</title>
        <authorList>
            <person name="Gottlieb P."/>
            <person name="Wei H."/>
            <person name="Potgieter C."/>
            <person name="Toporovsky I."/>
        </authorList>
    </citation>
    <scope>NUCLEOTIDE SEQUENCE [LARGE SCALE GENOMIC DNA]</scope>
</reference>
<sequence>MIHLYDAKSFAKLRAAQYAAFHTDAPGSWFDHTSGVLESVEDGTPVLAIGVESGDAIVFDKNAQRIVAYKEKSVKAEDGSVSVVQVENGFMKQGHRGWLVDLTGELVGCSPVVAEFGGHRYASGMVIVTGKGNSGKTPLVHALGEALGGKDKYATVRFGEPLSGYNTDFNVFVDDIARAMLQHRVIVIDSLKNVIGAAGGNTTSGGISRGAFDLLSDIGAMAASRGCVVIASLNPTSNDDKIVELVKEASRSNSTSLVISTDVDGEWQVLTRTGEGLQRLTHTLQTSYGEHSVLTIHTSKQSGGKQASGKAIQTVIKNDELESVLRRLTSN</sequence>
<dbReference type="PDBsum" id="2VHJ"/>
<evidence type="ECO:0007829" key="3">
    <source>
        <dbReference type="PDB" id="1W44"/>
    </source>
</evidence>
<feature type="binding site" evidence="11">
    <location>
        <position position="137"/>
    </location>
    <ligand>
        <name>Mg(2+)</name>
        <dbReference type="ChEBI" id="CHEBI:18420"/>
        <label>1</label>
    </ligand>
</feature>
<feature type="binding site" evidence="11">
    <location>
        <position position="292"/>
    </location>
    <ligand>
        <name>ATP</name>
        <dbReference type="ChEBI" id="CHEBI:30616"/>
        <label>1</label>
    </ligand>
</feature>
<dbReference type="PDBsum" id="4BLS"/>
<dbReference type="PDBsum" id="1W49"/>
<dbReference type="PDBsum" id="1W46"/>
<dbReference type="PDB" id="2VHC">
    <property type="method" value="X-ray"/>
    <property type="resolution" value="2.35 A"/>
    <property type="chains" value="A/B/C=1-331"/>
</dbReference>
<feature type="binding site" evidence="4 5">
    <location>
        <position position="292"/>
    </location>
    <ligand>
        <name>ADP</name>
        <dbReference type="ChEBI" id="CHEBI:456216"/>
        <label>1</label>
    </ligand>
</feature>
<reference evidence="14 15" key="5">
    <citation type="journal article" date="2013" name="Nucleic Acids Res.">
        <title>Tracking in atomic detail the functional specializations in viral RecA helicases that occur during evolution.</title>
        <authorList>
            <person name="El Omari K."/>
            <person name="Meier C."/>
            <person name="Kainov D."/>
            <person name="Sutton G."/>
            <person name="Grimes J.M."/>
            <person name="Poranen M.M."/>
            <person name="Bamford D.H."/>
            <person name="Tuma R."/>
            <person name="Stuart D.I."/>
            <person name="Mancini E.J."/>
        </authorList>
    </citation>
    <scope>X-RAY CRYSTALLOGRAPHY (1.90 ANGSTROMS) IN COMPLEX WITH UTP</scope>
</reference>
<evidence type="ECO:0007829" key="7">
    <source>
        <dbReference type="PDB" id="1W4A"/>
    </source>
</evidence>
<dbReference type="PDB" id="1W47">
    <property type="method" value="X-ray"/>
    <property type="resolution" value="2.50 A"/>
    <property type="chains" value="A/B/C=1-331"/>
</dbReference>
<dbReference type="PDBsum" id="1W4C"/>
<gene>
    <name evidence="1" type="primary">4</name>
</gene>
<dbReference type="Pfam" id="PF11602">
    <property type="entry name" value="NTPase_P4"/>
    <property type="match status" value="1"/>
</dbReference>
<dbReference type="PDB" id="1W48">
    <property type="method" value="X-ray"/>
    <property type="resolution" value="2.30 A"/>
    <property type="chains" value="A/B/C=1-331"/>
</dbReference>
<feature type="binding site" evidence="11">
    <location>
        <position position="279"/>
    </location>
    <ligand>
        <name>ATP</name>
        <dbReference type="ChEBI" id="CHEBI:30616"/>
        <label>1</label>
    </ligand>
</feature>
<dbReference type="InterPro" id="IPR020973">
    <property type="entry name" value="Packaging_enz_P4"/>
</dbReference>
<dbReference type="Gene3D" id="3.40.50.300">
    <property type="entry name" value="P-loop containing nucleotide triphosphate hydrolases"/>
    <property type="match status" value="1"/>
</dbReference>
<evidence type="ECO:0007829" key="13">
    <source>
        <dbReference type="PDB" id="2VHU"/>
    </source>
</evidence>
<feature type="binding site" evidence="4 5">
    <location>
        <position position="279"/>
    </location>
    <ligand>
        <name>ADP</name>
        <dbReference type="ChEBI" id="CHEBI:456216"/>
        <label>1</label>
    </ligand>
</feature>
<feature type="binding site" evidence="4 8">
    <location>
        <position position="137"/>
    </location>
    <ligand>
        <name>Mg(2+)</name>
        <dbReference type="ChEBI" id="CHEBI:18420"/>
        <label>3</label>
    </ligand>
</feature>
<protein>
    <submittedName>
        <fullName evidence="1">NTPase P4</fullName>
    </submittedName>
</protein>
<keyword evidence="2" id="KW-1185">Reference proteome</keyword>
<reference evidence="3 4" key="3">
    <citation type="journal article" date="2004" name="Cell">
        <title>Atomic snapshots of an RNA packaging motor reveal conformational changes linking ATP hydrolysis to RNA translocation.</title>
        <authorList>
            <person name="Mancini E.J."/>
            <person name="Kainov D.E."/>
            <person name="Grimes J.M."/>
            <person name="Tuma R."/>
            <person name="Bamford D.H."/>
            <person name="Stuart D.I."/>
        </authorList>
    </citation>
    <scope>X-RAY CRYSTALLOGRAPHY (2.00 ANGSTROMS) IN COMPLEX WITH ADP; MG(2+) AND MN(2+)</scope>
</reference>
<feature type="binding site" evidence="4 8">
    <location>
        <position position="189"/>
    </location>
    <ligand>
        <name>Mg(2+)</name>
        <dbReference type="ChEBI" id="CHEBI:18420"/>
        <label>3</label>
    </ligand>
</feature>
<dbReference type="PDBsum" id="1W48"/>
<accession>Q94M05</accession>
<dbReference type="PDB" id="4BLT">
    <property type="method" value="X-ray"/>
    <property type="resolution" value="2.40 A"/>
    <property type="chains" value="A/B/C=1-331"/>
</dbReference>
<reference evidence="1 2" key="2">
    <citation type="journal article" date="2002" name="Virology">
        <title>Characterization of phi12, a bacteriophage related to phi6: nucleotide sequence of the large double-stranded RNA.</title>
        <authorList>
            <person name="Gottlieb P."/>
            <person name="Potgieter C."/>
            <person name="Wei H."/>
            <person name="Toporovsky I."/>
        </authorList>
    </citation>
    <scope>NUCLEOTIDE SEQUENCE [LARGE SCALE GENOMIC DNA]</scope>
</reference>
<dbReference type="PDBsum" id="1W4B"/>
<feature type="binding site" evidence="11">
    <location>
        <position position="234"/>
    </location>
    <ligand>
        <name>ATP</name>
        <dbReference type="ChEBI" id="CHEBI:30616"/>
        <label>1</label>
    </ligand>
</feature>
<keyword evidence="3 4" id="KW-0547">Nucleotide-binding</keyword>
<feature type="binding site" evidence="11">
    <location>
        <position position="272"/>
    </location>
    <ligand>
        <name>ATP</name>
        <dbReference type="ChEBI" id="CHEBI:30616"/>
        <label>1</label>
    </ligand>
</feature>
<feature type="binding site" evidence="5 7">
    <location>
        <position position="137"/>
    </location>
    <ligand>
        <name>Mn(2+)</name>
        <dbReference type="ChEBI" id="CHEBI:29035"/>
    </ligand>
</feature>
<evidence type="ECO:0007829" key="9">
    <source>
        <dbReference type="PDB" id="2VHC"/>
    </source>
</evidence>
<dbReference type="PDBsum" id="4BLR"/>